<feature type="region of interest" description="Disordered" evidence="5">
    <location>
        <begin position="1"/>
        <end position="20"/>
    </location>
</feature>
<dbReference type="SFLD" id="SFLDG00180">
    <property type="entry name" value="muconate_cycloisomerase"/>
    <property type="match status" value="1"/>
</dbReference>
<keyword evidence="2 4" id="KW-0460">Magnesium</keyword>
<dbReference type="EMBL" id="JBBIAA010000002">
    <property type="protein sequence ID" value="MEJ5944307.1"/>
    <property type="molecule type" value="Genomic_DNA"/>
</dbReference>
<dbReference type="Gene3D" id="3.20.20.120">
    <property type="entry name" value="Enolase-like C-terminal domain"/>
    <property type="match status" value="1"/>
</dbReference>
<comment type="similarity">
    <text evidence="4">Belongs to the mandelate racemase/muconate lactonizing enzyme family. MenC type 1 subfamily.</text>
</comment>
<comment type="caution">
    <text evidence="7">The sequence shown here is derived from an EMBL/GenBank/DDBJ whole genome shotgun (WGS) entry which is preliminary data.</text>
</comment>
<dbReference type="SFLD" id="SFLDF00009">
    <property type="entry name" value="o-succinylbenzoate_synthase"/>
    <property type="match status" value="1"/>
</dbReference>
<dbReference type="Pfam" id="PF13378">
    <property type="entry name" value="MR_MLE_C"/>
    <property type="match status" value="1"/>
</dbReference>
<comment type="pathway">
    <text evidence="4">Quinol/quinone metabolism; menaquinone biosynthesis.</text>
</comment>
<dbReference type="InterPro" id="IPR013342">
    <property type="entry name" value="Mandelate_racemase_C"/>
</dbReference>
<dbReference type="PANTHER" id="PTHR48073">
    <property type="entry name" value="O-SUCCINYLBENZOATE SYNTHASE-RELATED"/>
    <property type="match status" value="1"/>
</dbReference>
<comment type="function">
    <text evidence="4">Converts 2-succinyl-6-hydroxy-2,4-cyclohexadiene-1-carboxylate (SHCHC) to 2-succinylbenzoate (OSB).</text>
</comment>
<dbReference type="GO" id="GO:0043748">
    <property type="term" value="F:O-succinylbenzoate synthase activity"/>
    <property type="evidence" value="ECO:0007669"/>
    <property type="project" value="UniProtKB-EC"/>
</dbReference>
<dbReference type="EC" id="4.2.1.113" evidence="4"/>
<keyword evidence="1 4" id="KW-0479">Metal-binding</keyword>
<dbReference type="Pfam" id="PF18374">
    <property type="entry name" value="Enolase_like_N"/>
    <property type="match status" value="1"/>
</dbReference>
<feature type="domain" description="Mandelate racemase/muconate lactonizing enzyme C-terminal" evidence="6">
    <location>
        <begin position="111"/>
        <end position="211"/>
    </location>
</feature>
<name>A0ABU8RGW2_9ACTN</name>
<dbReference type="SMART" id="SM00922">
    <property type="entry name" value="MR_MLE"/>
    <property type="match status" value="1"/>
</dbReference>
<evidence type="ECO:0000256" key="4">
    <source>
        <dbReference type="HAMAP-Rule" id="MF_00470"/>
    </source>
</evidence>
<dbReference type="PANTHER" id="PTHR48073:SF2">
    <property type="entry name" value="O-SUCCINYLBENZOATE SYNTHASE"/>
    <property type="match status" value="1"/>
</dbReference>
<evidence type="ECO:0000259" key="6">
    <source>
        <dbReference type="SMART" id="SM00922"/>
    </source>
</evidence>
<accession>A0ABU8RGW2</accession>
<feature type="compositionally biased region" description="Low complexity" evidence="5">
    <location>
        <begin position="1"/>
        <end position="11"/>
    </location>
</feature>
<feature type="binding site" evidence="4">
    <location>
        <position position="165"/>
    </location>
    <ligand>
        <name>Mg(2+)</name>
        <dbReference type="ChEBI" id="CHEBI:18420"/>
    </ligand>
</feature>
<feature type="active site" description="Proton donor" evidence="4">
    <location>
        <position position="130"/>
    </location>
</feature>
<evidence type="ECO:0000313" key="8">
    <source>
        <dbReference type="Proteomes" id="UP001387100"/>
    </source>
</evidence>
<keyword evidence="3 4" id="KW-0456">Lyase</keyword>
<evidence type="ECO:0000313" key="7">
    <source>
        <dbReference type="EMBL" id="MEJ5944307.1"/>
    </source>
</evidence>
<feature type="region of interest" description="Disordered" evidence="5">
    <location>
        <begin position="362"/>
        <end position="382"/>
    </location>
</feature>
<keyword evidence="8" id="KW-1185">Reference proteome</keyword>
<feature type="binding site" evidence="4">
    <location>
        <position position="192"/>
    </location>
    <ligand>
        <name>Mg(2+)</name>
        <dbReference type="ChEBI" id="CHEBI:18420"/>
    </ligand>
</feature>
<feature type="binding site" evidence="4">
    <location>
        <position position="220"/>
    </location>
    <ligand>
        <name>Mg(2+)</name>
        <dbReference type="ChEBI" id="CHEBI:18420"/>
    </ligand>
</feature>
<organism evidence="7 8">
    <name type="scientific">Pseudokineococcus basanitobsidens</name>
    <dbReference type="NCBI Taxonomy" id="1926649"/>
    <lineage>
        <taxon>Bacteria</taxon>
        <taxon>Bacillati</taxon>
        <taxon>Actinomycetota</taxon>
        <taxon>Actinomycetes</taxon>
        <taxon>Kineosporiales</taxon>
        <taxon>Kineosporiaceae</taxon>
        <taxon>Pseudokineococcus</taxon>
    </lineage>
</organism>
<dbReference type="CDD" id="cd03320">
    <property type="entry name" value="OSBS"/>
    <property type="match status" value="1"/>
</dbReference>
<dbReference type="InterPro" id="IPR029065">
    <property type="entry name" value="Enolase_C-like"/>
</dbReference>
<dbReference type="HAMAP" id="MF_00470">
    <property type="entry name" value="MenC_1"/>
    <property type="match status" value="1"/>
</dbReference>
<evidence type="ECO:0000256" key="2">
    <source>
        <dbReference type="ARBA" id="ARBA00022842"/>
    </source>
</evidence>
<dbReference type="InterPro" id="IPR036849">
    <property type="entry name" value="Enolase-like_C_sf"/>
</dbReference>
<evidence type="ECO:0000256" key="5">
    <source>
        <dbReference type="SAM" id="MobiDB-lite"/>
    </source>
</evidence>
<keyword evidence="4" id="KW-0474">Menaquinone biosynthesis</keyword>
<comment type="catalytic activity">
    <reaction evidence="4">
        <text>(1R,6R)-6-hydroxy-2-succinyl-cyclohexa-2,4-diene-1-carboxylate = 2-succinylbenzoate + H2O</text>
        <dbReference type="Rhea" id="RHEA:10196"/>
        <dbReference type="ChEBI" id="CHEBI:15377"/>
        <dbReference type="ChEBI" id="CHEBI:18325"/>
        <dbReference type="ChEBI" id="CHEBI:58689"/>
        <dbReference type="EC" id="4.2.1.113"/>
    </reaction>
</comment>
<evidence type="ECO:0000256" key="1">
    <source>
        <dbReference type="ARBA" id="ARBA00022723"/>
    </source>
</evidence>
<dbReference type="SFLD" id="SFLDS00001">
    <property type="entry name" value="Enolase"/>
    <property type="match status" value="1"/>
</dbReference>
<gene>
    <name evidence="4" type="primary">menC</name>
    <name evidence="7" type="ORF">WDZ17_03230</name>
</gene>
<comment type="cofactor">
    <cofactor evidence="4">
        <name>a divalent metal cation</name>
        <dbReference type="ChEBI" id="CHEBI:60240"/>
    </cofactor>
</comment>
<protein>
    <recommendedName>
        <fullName evidence="4">o-succinylbenzoate synthase</fullName>
        <shortName evidence="4">OSB synthase</shortName>
        <shortName evidence="4">OSBS</shortName>
        <ecNumber evidence="4">4.2.1.113</ecNumber>
    </recommendedName>
    <alternativeName>
        <fullName evidence="4">4-(2'-carboxyphenyl)-4-oxybutyric acid synthase</fullName>
    </alternativeName>
    <alternativeName>
        <fullName evidence="4">o-succinylbenzoic acid synthase</fullName>
    </alternativeName>
</protein>
<evidence type="ECO:0000256" key="3">
    <source>
        <dbReference type="ARBA" id="ARBA00023239"/>
    </source>
</evidence>
<feature type="active site" description="Proton acceptor" evidence="4">
    <location>
        <position position="244"/>
    </location>
</feature>
<dbReference type="Proteomes" id="UP001387100">
    <property type="component" value="Unassembled WGS sequence"/>
</dbReference>
<dbReference type="NCBIfam" id="NF002782">
    <property type="entry name" value="PRK02901.1"/>
    <property type="match status" value="1"/>
</dbReference>
<dbReference type="SUPFAM" id="SSF51604">
    <property type="entry name" value="Enolase C-terminal domain-like"/>
    <property type="match status" value="1"/>
</dbReference>
<reference evidence="7 8" key="1">
    <citation type="journal article" date="2017" name="Int. J. Syst. Evol. Microbiol.">
        <title>Pseudokineococcus basanitobsidens sp. nov., isolated from volcanic rock.</title>
        <authorList>
            <person name="Lee D.W."/>
            <person name="Park M.Y."/>
            <person name="Kim J.J."/>
            <person name="Kim B.S."/>
        </authorList>
    </citation>
    <scope>NUCLEOTIDE SEQUENCE [LARGE SCALE GENOMIC DNA]</scope>
    <source>
        <strain evidence="7 8">DSM 103726</strain>
    </source>
</reference>
<dbReference type="RefSeq" id="WP_339573696.1">
    <property type="nucleotide sequence ID" value="NZ_JBBIAA010000002.1"/>
</dbReference>
<proteinExistence type="inferred from homology"/>
<dbReference type="InterPro" id="IPR010196">
    <property type="entry name" value="OSB_synthase_MenC1"/>
</dbReference>
<comment type="pathway">
    <text evidence="4">Quinol/quinone metabolism; 1,4-dihydroxy-2-naphthoate biosynthesis; 1,4-dihydroxy-2-naphthoate from chorismate: step 4/7.</text>
</comment>
<sequence length="382" mass="39279">MPTWTGGTRAPAPWPPPGCDPATPLPTAQELLARAVVVDLPLRTRFRGLDRREALVLRGPAGWAELAPFLEYDDEEAAWWLAAAVEAAWLGPPPPLRTEVPVNATVPAVPTGDVAAVIARTPGARTAKVKVAEPGVPPARSLAEDLDRVAAAREALGAGGRLRVDANGGWSPEQAERALTALRAQGPLEYAEQPCADVAGLVALRARLAAAGVDVPVAADESVRRAQDPLAVVRARAADVAVLKVPPLGGGRAVLALAELLRREHGVPVVVSSALDTAVGIAAGVRAAAALPGLAHACGLATGSLLARDVAPPLVVSAGALPVAEADRVLAGVDPADLEALAAPPDRARWWADRLRRARSVLARSAPAGRPAHHPTTRPSPG</sequence>